<evidence type="ECO:0000256" key="5">
    <source>
        <dbReference type="ARBA" id="ARBA00023157"/>
    </source>
</evidence>
<feature type="transmembrane region" description="Helical" evidence="8">
    <location>
        <begin position="188"/>
        <end position="212"/>
    </location>
</feature>
<dbReference type="PANTHER" id="PTHR22950:SF244">
    <property type="entry name" value="NEUTRAL AMINO ACID TRANSPORTER 9"/>
    <property type="match status" value="1"/>
</dbReference>
<feature type="transmembrane region" description="Helical" evidence="8">
    <location>
        <begin position="130"/>
        <end position="150"/>
    </location>
</feature>
<dbReference type="GO" id="GO:0005765">
    <property type="term" value="C:lysosomal membrane"/>
    <property type="evidence" value="ECO:0007669"/>
    <property type="project" value="UniProtKB-SubCell"/>
</dbReference>
<dbReference type="AlphaFoldDB" id="A0A922SJL0"/>
<reference evidence="9" key="1">
    <citation type="journal article" date="2021" name="G3 (Bethesda)">
        <title>Genome and transcriptome analysis of the beet armyworm Spodoptera exigua reveals targets for pest control. .</title>
        <authorList>
            <person name="Simon S."/>
            <person name="Breeschoten T."/>
            <person name="Jansen H.J."/>
            <person name="Dirks R.P."/>
            <person name="Schranz M.E."/>
            <person name="Ros V.I.D."/>
        </authorList>
    </citation>
    <scope>NUCLEOTIDE SEQUENCE</scope>
    <source>
        <strain evidence="9">TB_SE_WUR_2020</strain>
    </source>
</reference>
<keyword evidence="8" id="KW-0472">Membrane</keyword>
<evidence type="ECO:0000256" key="6">
    <source>
        <dbReference type="ARBA" id="ARBA00023180"/>
    </source>
</evidence>
<gene>
    <name evidence="9" type="ORF">HF086_005051</name>
</gene>
<protein>
    <recommendedName>
        <fullName evidence="11">Amino acid transporter transmembrane domain-containing protein</fullName>
    </recommendedName>
</protein>
<evidence type="ECO:0000256" key="4">
    <source>
        <dbReference type="ARBA" id="ARBA00023053"/>
    </source>
</evidence>
<evidence type="ECO:0000256" key="8">
    <source>
        <dbReference type="SAM" id="Phobius"/>
    </source>
</evidence>
<feature type="non-terminal residue" evidence="9">
    <location>
        <position position="1"/>
    </location>
</feature>
<evidence type="ECO:0000256" key="7">
    <source>
        <dbReference type="ARBA" id="ARBA00023228"/>
    </source>
</evidence>
<dbReference type="Proteomes" id="UP000814243">
    <property type="component" value="Unassembled WGS sequence"/>
</dbReference>
<feature type="transmembrane region" description="Helical" evidence="8">
    <location>
        <begin position="55"/>
        <end position="78"/>
    </location>
</feature>
<evidence type="ECO:0000256" key="2">
    <source>
        <dbReference type="ARBA" id="ARBA00022448"/>
    </source>
</evidence>
<proteinExistence type="predicted"/>
<keyword evidence="8" id="KW-0812">Transmembrane</keyword>
<organism evidence="9 10">
    <name type="scientific">Spodoptera exigua</name>
    <name type="common">Beet armyworm</name>
    <name type="synonym">Noctua fulgens</name>
    <dbReference type="NCBI Taxonomy" id="7107"/>
    <lineage>
        <taxon>Eukaryota</taxon>
        <taxon>Metazoa</taxon>
        <taxon>Ecdysozoa</taxon>
        <taxon>Arthropoda</taxon>
        <taxon>Hexapoda</taxon>
        <taxon>Insecta</taxon>
        <taxon>Pterygota</taxon>
        <taxon>Neoptera</taxon>
        <taxon>Endopterygota</taxon>
        <taxon>Lepidoptera</taxon>
        <taxon>Glossata</taxon>
        <taxon>Ditrysia</taxon>
        <taxon>Noctuoidea</taxon>
        <taxon>Noctuidae</taxon>
        <taxon>Amphipyrinae</taxon>
        <taxon>Spodoptera</taxon>
    </lineage>
</organism>
<keyword evidence="6" id="KW-0325">Glycoprotein</keyword>
<evidence type="ECO:0000313" key="9">
    <source>
        <dbReference type="EMBL" id="KAH9639528.1"/>
    </source>
</evidence>
<dbReference type="EMBL" id="JACEFF010000333">
    <property type="protein sequence ID" value="KAH9639528.1"/>
    <property type="molecule type" value="Genomic_DNA"/>
</dbReference>
<evidence type="ECO:0000256" key="1">
    <source>
        <dbReference type="ARBA" id="ARBA00004155"/>
    </source>
</evidence>
<evidence type="ECO:0008006" key="11">
    <source>
        <dbReference type="Google" id="ProtNLM"/>
    </source>
</evidence>
<dbReference type="PANTHER" id="PTHR22950">
    <property type="entry name" value="AMINO ACID TRANSPORTER"/>
    <property type="match status" value="1"/>
</dbReference>
<keyword evidence="4" id="KW-0915">Sodium</keyword>
<keyword evidence="7" id="KW-0458">Lysosome</keyword>
<comment type="caution">
    <text evidence="9">The sequence shown here is derived from an EMBL/GenBank/DDBJ whole genome shotgun (WGS) entry which is preliminary data.</text>
</comment>
<feature type="transmembrane region" description="Helical" evidence="8">
    <location>
        <begin position="98"/>
        <end position="118"/>
    </location>
</feature>
<evidence type="ECO:0000313" key="10">
    <source>
        <dbReference type="Proteomes" id="UP000814243"/>
    </source>
</evidence>
<feature type="transmembrane region" description="Helical" evidence="8">
    <location>
        <begin position="20"/>
        <end position="39"/>
    </location>
</feature>
<keyword evidence="8" id="KW-1133">Transmembrane helix</keyword>
<dbReference type="GO" id="GO:0015179">
    <property type="term" value="F:L-amino acid transmembrane transporter activity"/>
    <property type="evidence" value="ECO:0007669"/>
    <property type="project" value="TreeGrafter"/>
</dbReference>
<evidence type="ECO:0000256" key="3">
    <source>
        <dbReference type="ARBA" id="ARBA00022970"/>
    </source>
</evidence>
<feature type="transmembrane region" description="Helical" evidence="8">
    <location>
        <begin position="162"/>
        <end position="181"/>
    </location>
</feature>
<sequence>MGSSLLTMAWGVERAGLPAALLLLAFMAALCLYTAYVLLRVNKYHVDTLGLIPKLYFLSAGTLSVAYLLIFVIVKGYAWGINVGSMMTETHAVRNAAVLSGMLALSFYIHNIIITIMGNNARQENNGRDLTIAFLLVTITYTLVGAVFYICFPLAKSCIEDVITVYPLVAFMLRTEAILLLPFEKTRFLTVVINVFIMTLCILVACFCPSIGTII</sequence>
<keyword evidence="3" id="KW-0029">Amino-acid transport</keyword>
<keyword evidence="5" id="KW-1015">Disulfide bond</keyword>
<keyword evidence="2" id="KW-0813">Transport</keyword>
<name>A0A922SJL0_SPOEX</name>
<comment type="subcellular location">
    <subcellularLocation>
        <location evidence="1">Lysosome membrane</location>
        <topology evidence="1">Multi-pass membrane protein</topology>
    </subcellularLocation>
</comment>
<accession>A0A922SJL0</accession>